<dbReference type="AlphaFoldDB" id="A0A2H0BJH7"/>
<reference evidence="2 3" key="1">
    <citation type="submission" date="2017-09" db="EMBL/GenBank/DDBJ databases">
        <title>Depth-based differentiation of microbial function through sediment-hosted aquifers and enrichment of novel symbionts in the deep terrestrial subsurface.</title>
        <authorList>
            <person name="Probst A.J."/>
            <person name="Ladd B."/>
            <person name="Jarett J.K."/>
            <person name="Geller-Mcgrath D.E."/>
            <person name="Sieber C.M."/>
            <person name="Emerson J.B."/>
            <person name="Anantharaman K."/>
            <person name="Thomas B.C."/>
            <person name="Malmstrom R."/>
            <person name="Stieglmeier M."/>
            <person name="Klingl A."/>
            <person name="Woyke T."/>
            <person name="Ryan C.M."/>
            <person name="Banfield J.F."/>
        </authorList>
    </citation>
    <scope>NUCLEOTIDE SEQUENCE [LARGE SCALE GENOMIC DNA]</scope>
    <source>
        <strain evidence="2">CG22_combo_CG10-13_8_21_14_all_45_10</strain>
    </source>
</reference>
<organism evidence="2 3">
    <name type="scientific">Candidatus Woesebacteria bacterium CG22_combo_CG10-13_8_21_14_all_45_10</name>
    <dbReference type="NCBI Taxonomy" id="1975060"/>
    <lineage>
        <taxon>Bacteria</taxon>
        <taxon>Candidatus Woeseibacteriota</taxon>
    </lineage>
</organism>
<name>A0A2H0BJH7_9BACT</name>
<keyword evidence="1" id="KW-0812">Transmembrane</keyword>
<keyword evidence="1" id="KW-1133">Transmembrane helix</keyword>
<gene>
    <name evidence="2" type="ORF">COX04_01010</name>
</gene>
<evidence type="ECO:0000256" key="1">
    <source>
        <dbReference type="SAM" id="Phobius"/>
    </source>
</evidence>
<dbReference type="EMBL" id="PCSV01000025">
    <property type="protein sequence ID" value="PIP57158.1"/>
    <property type="molecule type" value="Genomic_DNA"/>
</dbReference>
<accession>A0A2H0BJH7</accession>
<proteinExistence type="predicted"/>
<dbReference type="InterPro" id="IPR043993">
    <property type="entry name" value="T4SS_pilin"/>
</dbReference>
<comment type="caution">
    <text evidence="2">The sequence shown here is derived from an EMBL/GenBank/DDBJ whole genome shotgun (WGS) entry which is preliminary data.</text>
</comment>
<evidence type="ECO:0000313" key="2">
    <source>
        <dbReference type="EMBL" id="PIP57158.1"/>
    </source>
</evidence>
<protein>
    <submittedName>
        <fullName evidence="2">Uncharacterized protein</fullName>
    </submittedName>
</protein>
<dbReference type="Proteomes" id="UP000230759">
    <property type="component" value="Unassembled WGS sequence"/>
</dbReference>
<sequence>MLAQDLNAIQTSAIPTFAFSGKTLGDIISAILPYIFTISGILVLLYFLVGGFQLMFAGGDPKKVQGAWVKITNALIGFVIIILAYFLTQLFGKILNIPKIMNIFQ</sequence>
<evidence type="ECO:0000313" key="3">
    <source>
        <dbReference type="Proteomes" id="UP000230759"/>
    </source>
</evidence>
<keyword evidence="1" id="KW-0472">Membrane</keyword>
<feature type="transmembrane region" description="Helical" evidence="1">
    <location>
        <begin position="67"/>
        <end position="87"/>
    </location>
</feature>
<dbReference type="Pfam" id="PF18895">
    <property type="entry name" value="T4SS_pilin"/>
    <property type="match status" value="1"/>
</dbReference>
<feature type="transmembrane region" description="Helical" evidence="1">
    <location>
        <begin position="31"/>
        <end position="55"/>
    </location>
</feature>